<dbReference type="RefSeq" id="WP_225417672.1">
    <property type="nucleotide sequence ID" value="NZ_BEXA01000003.1"/>
</dbReference>
<gene>
    <name evidence="7" type="ORF">NBRC111893_1592</name>
</gene>
<evidence type="ECO:0000256" key="6">
    <source>
        <dbReference type="SAM" id="Phobius"/>
    </source>
</evidence>
<dbReference type="Gene3D" id="2.60.120.260">
    <property type="entry name" value="Galactose-binding domain-like"/>
    <property type="match status" value="2"/>
</dbReference>
<evidence type="ECO:0000256" key="3">
    <source>
        <dbReference type="ARBA" id="ARBA00022692"/>
    </source>
</evidence>
<organism evidence="7 8">
    <name type="scientific">Lentilactobacillus kosonis</name>
    <dbReference type="NCBI Taxonomy" id="2810561"/>
    <lineage>
        <taxon>Bacteria</taxon>
        <taxon>Bacillati</taxon>
        <taxon>Bacillota</taxon>
        <taxon>Bacilli</taxon>
        <taxon>Lactobacillales</taxon>
        <taxon>Lactobacillaceae</taxon>
        <taxon>Lentilactobacillus</taxon>
    </lineage>
</organism>
<dbReference type="PANTHER" id="PTHR39083">
    <property type="entry name" value="CYCLIC DI-GMP-BINDING PROTEIN"/>
    <property type="match status" value="1"/>
</dbReference>
<keyword evidence="2" id="KW-1003">Cell membrane</keyword>
<evidence type="ECO:0008006" key="9">
    <source>
        <dbReference type="Google" id="ProtNLM"/>
    </source>
</evidence>
<proteinExistence type="predicted"/>
<keyword evidence="8" id="KW-1185">Reference proteome</keyword>
<evidence type="ECO:0000256" key="5">
    <source>
        <dbReference type="ARBA" id="ARBA00023136"/>
    </source>
</evidence>
<evidence type="ECO:0000256" key="1">
    <source>
        <dbReference type="ARBA" id="ARBA00004162"/>
    </source>
</evidence>
<evidence type="ECO:0000313" key="7">
    <source>
        <dbReference type="EMBL" id="GAY73446.1"/>
    </source>
</evidence>
<dbReference type="EMBL" id="BEXA01000003">
    <property type="protein sequence ID" value="GAY73446.1"/>
    <property type="molecule type" value="Genomic_DNA"/>
</dbReference>
<evidence type="ECO:0000313" key="8">
    <source>
        <dbReference type="Proteomes" id="UP000286974"/>
    </source>
</evidence>
<protein>
    <recommendedName>
        <fullName evidence="9">Cellulose synthase</fullName>
    </recommendedName>
</protein>
<dbReference type="GO" id="GO:0005886">
    <property type="term" value="C:plasma membrane"/>
    <property type="evidence" value="ECO:0007669"/>
    <property type="project" value="UniProtKB-SubCell"/>
</dbReference>
<comment type="subcellular location">
    <subcellularLocation>
        <location evidence="1">Cell membrane</location>
        <topology evidence="1">Single-pass membrane protein</topology>
    </subcellularLocation>
</comment>
<comment type="caution">
    <text evidence="7">The sequence shown here is derived from an EMBL/GenBank/DDBJ whole genome shotgun (WGS) entry which is preliminary data.</text>
</comment>
<accession>A0A401FM98</accession>
<dbReference type="GO" id="GO:0006011">
    <property type="term" value="P:UDP-alpha-D-glucose metabolic process"/>
    <property type="evidence" value="ECO:0007669"/>
    <property type="project" value="InterPro"/>
</dbReference>
<dbReference type="Pfam" id="PF03170">
    <property type="entry name" value="BcsB"/>
    <property type="match status" value="1"/>
</dbReference>
<feature type="transmembrane region" description="Helical" evidence="6">
    <location>
        <begin position="646"/>
        <end position="668"/>
    </location>
</feature>
<dbReference type="InterPro" id="IPR018513">
    <property type="entry name" value="Cell_synthase_bac"/>
</dbReference>
<dbReference type="Proteomes" id="UP000286974">
    <property type="component" value="Unassembled WGS sequence"/>
</dbReference>
<keyword evidence="3 6" id="KW-0812">Transmembrane</keyword>
<dbReference type="PANTHER" id="PTHR39083:SF1">
    <property type="entry name" value="CYCLIC DI-GMP-BINDING PROTEIN"/>
    <property type="match status" value="1"/>
</dbReference>
<dbReference type="AlphaFoldDB" id="A0A401FM98"/>
<evidence type="ECO:0000256" key="2">
    <source>
        <dbReference type="ARBA" id="ARBA00022475"/>
    </source>
</evidence>
<keyword evidence="4 6" id="KW-1133">Transmembrane helix</keyword>
<evidence type="ECO:0000256" key="4">
    <source>
        <dbReference type="ARBA" id="ARBA00022989"/>
    </source>
</evidence>
<keyword evidence="5 6" id="KW-0472">Membrane</keyword>
<name>A0A401FM98_9LACO</name>
<reference evidence="7 8" key="1">
    <citation type="submission" date="2017-11" db="EMBL/GenBank/DDBJ databases">
        <title>Draft Genome Sequence of Lactobacillus curieae NBRC 111893 isolated from Koso, a Japanese sugar-Vegetable Fermented Beverage.</title>
        <authorList>
            <person name="Chiou T.Y."/>
            <person name="Oshima K."/>
            <person name="Suda W."/>
            <person name="Hattori M."/>
            <person name="Takahashi T."/>
        </authorList>
    </citation>
    <scope>NUCLEOTIDE SEQUENCE [LARGE SCALE GENOMIC DNA]</scope>
    <source>
        <strain evidence="7 8">NBRC111893</strain>
    </source>
</reference>
<sequence length="682" mass="75576">MVIFLGSGISAQGAKKDVKKDNPLTYTEPFQNSTTSLSGSSVQTNMYFVKMGYWDVKKATLNLSFQITQLNDQKSSDITVMINGTKFYSFRPKNNGGIQSKQIEIPKKLIAGTNNLQIMGQITNKNSNQSVPTPANWLTVYDGANVNFEYKLKEANDSIKSFYDHFTGADTISNQAAVVATVNEPDNQDLAASAIALSGQSRTITTEDDELPIVTLNDKKYEQAKYRMIVAKYDQLPANLKKAVDGKGLDQSAVLQRVNSGNHHDLIVTSNSSDLLTRAAKFVANSELMSETSSARKEVTNQTDTDTSVLQYQGRYQLTNQDVQLTGANHHEQAFFVSLPVDRTNANGSKIKIDYKYAKNLDFNNSLITVYVNNQAVGSKKLTKQRADDDSVTVSLPKDKPLGNSFTIRVAFDLQLKNNADSNEATPWATISNNSEADIKSEPQNDLLFKNYPSMFIKNGAFNNLAIVRPKAMTANDFKTFTNIVNLIGNYTQSNLGKLTVYNNNPSSTTLENASVIAFGTPSQNSLIKQLNSKLYFKFDDGFDHFLSNEKLSIESGYGHNVGTDQLLKSPYNKQRGLLVITAANPADVFIASTQISDQKTIQQYQNTDGILVDQDNNHYSYRFKKVAAINPRQNVRNEISKNSKLLIYLGLAIFVALIIAVIGFMLLRKNGLLKLGENKHE</sequence>